<evidence type="ECO:0000313" key="2">
    <source>
        <dbReference type="Proteomes" id="UP000054018"/>
    </source>
</evidence>
<proteinExistence type="predicted"/>
<dbReference type="EMBL" id="KN834138">
    <property type="protein sequence ID" value="KIK11925.1"/>
    <property type="molecule type" value="Genomic_DNA"/>
</dbReference>
<reference evidence="2" key="2">
    <citation type="submission" date="2015-01" db="EMBL/GenBank/DDBJ databases">
        <title>Evolutionary Origins and Diversification of the Mycorrhizal Mutualists.</title>
        <authorList>
            <consortium name="DOE Joint Genome Institute"/>
            <consortium name="Mycorrhizal Genomics Consortium"/>
            <person name="Kohler A."/>
            <person name="Kuo A."/>
            <person name="Nagy L.G."/>
            <person name="Floudas D."/>
            <person name="Copeland A."/>
            <person name="Barry K.W."/>
            <person name="Cichocki N."/>
            <person name="Veneault-Fourrey C."/>
            <person name="LaButti K."/>
            <person name="Lindquist E.A."/>
            <person name="Lipzen A."/>
            <person name="Lundell T."/>
            <person name="Morin E."/>
            <person name="Murat C."/>
            <person name="Riley R."/>
            <person name="Ohm R."/>
            <person name="Sun H."/>
            <person name="Tunlid A."/>
            <person name="Henrissat B."/>
            <person name="Grigoriev I.V."/>
            <person name="Hibbett D.S."/>
            <person name="Martin F."/>
        </authorList>
    </citation>
    <scope>NUCLEOTIDE SEQUENCE [LARGE SCALE GENOMIC DNA]</scope>
    <source>
        <strain evidence="2">441</strain>
    </source>
</reference>
<name>A0A0C9XHZ2_9AGAM</name>
<dbReference type="Proteomes" id="UP000054018">
    <property type="component" value="Unassembled WGS sequence"/>
</dbReference>
<gene>
    <name evidence="1" type="ORF">PISMIDRAFT_468761</name>
</gene>
<organism evidence="1 2">
    <name type="scientific">Pisolithus microcarpus 441</name>
    <dbReference type="NCBI Taxonomy" id="765257"/>
    <lineage>
        <taxon>Eukaryota</taxon>
        <taxon>Fungi</taxon>
        <taxon>Dikarya</taxon>
        <taxon>Basidiomycota</taxon>
        <taxon>Agaricomycotina</taxon>
        <taxon>Agaricomycetes</taxon>
        <taxon>Agaricomycetidae</taxon>
        <taxon>Boletales</taxon>
        <taxon>Sclerodermatineae</taxon>
        <taxon>Pisolithaceae</taxon>
        <taxon>Pisolithus</taxon>
    </lineage>
</organism>
<sequence length="87" mass="9669">MRAERPFCAPGRVLNGDEFKSSSRYGHVCGCGAGPHVASNYSNPCPPIMPPVWHIVLLWYSLPIKRVVVRHGPTKDLVAKCRSLDLR</sequence>
<dbReference type="HOGENOM" id="CLU_2484180_0_0_1"/>
<dbReference type="AlphaFoldDB" id="A0A0C9XHZ2"/>
<accession>A0A0C9XHZ2</accession>
<evidence type="ECO:0000313" key="1">
    <source>
        <dbReference type="EMBL" id="KIK11925.1"/>
    </source>
</evidence>
<keyword evidence="2" id="KW-1185">Reference proteome</keyword>
<reference evidence="1 2" key="1">
    <citation type="submission" date="2014-04" db="EMBL/GenBank/DDBJ databases">
        <authorList>
            <consortium name="DOE Joint Genome Institute"/>
            <person name="Kuo A."/>
            <person name="Kohler A."/>
            <person name="Costa M.D."/>
            <person name="Nagy L.G."/>
            <person name="Floudas D."/>
            <person name="Copeland A."/>
            <person name="Barry K.W."/>
            <person name="Cichocki N."/>
            <person name="Veneault-Fourrey C."/>
            <person name="LaButti K."/>
            <person name="Lindquist E.A."/>
            <person name="Lipzen A."/>
            <person name="Lundell T."/>
            <person name="Morin E."/>
            <person name="Murat C."/>
            <person name="Sun H."/>
            <person name="Tunlid A."/>
            <person name="Henrissat B."/>
            <person name="Grigoriev I.V."/>
            <person name="Hibbett D.S."/>
            <person name="Martin F."/>
            <person name="Nordberg H.P."/>
            <person name="Cantor M.N."/>
            <person name="Hua S.X."/>
        </authorList>
    </citation>
    <scope>NUCLEOTIDE SEQUENCE [LARGE SCALE GENOMIC DNA]</scope>
    <source>
        <strain evidence="1 2">441</strain>
    </source>
</reference>
<protein>
    <submittedName>
        <fullName evidence="1">Uncharacterized protein</fullName>
    </submittedName>
</protein>